<reference evidence="2 3" key="1">
    <citation type="submission" date="2020-07" db="EMBL/GenBank/DDBJ databases">
        <title>Draft whole-genome sequence of Heliobacterium chlorum DSM 3682, type strain.</title>
        <authorList>
            <person name="Kyndt J.A."/>
            <person name="Meyer T.E."/>
            <person name="Imhoff J.F."/>
        </authorList>
    </citation>
    <scope>NUCLEOTIDE SEQUENCE [LARGE SCALE GENOMIC DNA]</scope>
    <source>
        <strain evidence="2 3">DSM 3682</strain>
    </source>
</reference>
<dbReference type="InterPro" id="IPR052024">
    <property type="entry name" value="Methanogen_methyltrans"/>
</dbReference>
<evidence type="ECO:0000313" key="3">
    <source>
        <dbReference type="Proteomes" id="UP000617402"/>
    </source>
</evidence>
<dbReference type="InterPro" id="IPR000257">
    <property type="entry name" value="Uroporphyrinogen_deCOase"/>
</dbReference>
<accession>A0ABR7T7Y9</accession>
<evidence type="ECO:0000313" key="2">
    <source>
        <dbReference type="EMBL" id="MBC9786085.1"/>
    </source>
</evidence>
<sequence length="341" mass="38809">MTKWERVKAALQGGDVDRPPVSLWMNYPLVDQDPVQLAKAHVIFQEKYDLDFIKLTPFDLYCVEDWGCQIKYFCTKTQSPVIYRHAIEHISDWRRLKVLLPTIGTLGKQLIFTRHVKELVKPDVPFVQTVYSPLTIARKLAGERVFEDLREDPKILHKALEVITETTIEFVKANLAAGASGVFFATACANHGSLTPDEYEEFCRPYDLDVLRAASAGWFNILHIHGSRIMFDELLDYPVHAINWHDCHEYPPLKQAREMTDKCIIGGLDEAGPISYGNPYQVIQEVATFLRETDLRGVMVGPGCVTVPNPPENNITTVRLVVERYADKANWKYLSQDSACL</sequence>
<dbReference type="Gene3D" id="3.20.20.210">
    <property type="match status" value="1"/>
</dbReference>
<dbReference type="RefSeq" id="WP_188041512.1">
    <property type="nucleotide sequence ID" value="NZ_JACVHF010000025.1"/>
</dbReference>
<dbReference type="Pfam" id="PF01208">
    <property type="entry name" value="URO-D"/>
    <property type="match status" value="1"/>
</dbReference>
<evidence type="ECO:0000259" key="1">
    <source>
        <dbReference type="Pfam" id="PF01208"/>
    </source>
</evidence>
<dbReference type="Proteomes" id="UP000617402">
    <property type="component" value="Unassembled WGS sequence"/>
</dbReference>
<gene>
    <name evidence="2" type="ORF">H1S01_16570</name>
</gene>
<dbReference type="SUPFAM" id="SSF51726">
    <property type="entry name" value="UROD/MetE-like"/>
    <property type="match status" value="1"/>
</dbReference>
<keyword evidence="3" id="KW-1185">Reference proteome</keyword>
<feature type="domain" description="Uroporphyrinogen decarboxylase (URO-D)" evidence="1">
    <location>
        <begin position="5"/>
        <end position="323"/>
    </location>
</feature>
<dbReference type="PANTHER" id="PTHR47099:SF1">
    <property type="entry name" value="METHYLCOBAMIDE:COM METHYLTRANSFERASE MTBA"/>
    <property type="match status" value="1"/>
</dbReference>
<dbReference type="InterPro" id="IPR038071">
    <property type="entry name" value="UROD/MetE-like_sf"/>
</dbReference>
<dbReference type="EMBL" id="JACVHF010000025">
    <property type="protein sequence ID" value="MBC9786085.1"/>
    <property type="molecule type" value="Genomic_DNA"/>
</dbReference>
<protein>
    <submittedName>
        <fullName evidence="2">Uroporphyrinogen decarboxylase</fullName>
    </submittedName>
</protein>
<organism evidence="2 3">
    <name type="scientific">Heliobacterium chlorum</name>
    <dbReference type="NCBI Taxonomy" id="2698"/>
    <lineage>
        <taxon>Bacteria</taxon>
        <taxon>Bacillati</taxon>
        <taxon>Bacillota</taxon>
        <taxon>Clostridia</taxon>
        <taxon>Eubacteriales</taxon>
        <taxon>Heliobacteriaceae</taxon>
        <taxon>Heliobacterium</taxon>
    </lineage>
</organism>
<dbReference type="PANTHER" id="PTHR47099">
    <property type="entry name" value="METHYLCOBAMIDE:COM METHYLTRANSFERASE MTBA"/>
    <property type="match status" value="1"/>
</dbReference>
<name>A0ABR7T7Y9_HELCL</name>
<proteinExistence type="predicted"/>
<comment type="caution">
    <text evidence="2">The sequence shown here is derived from an EMBL/GenBank/DDBJ whole genome shotgun (WGS) entry which is preliminary data.</text>
</comment>